<dbReference type="PRINTS" id="PR01576">
    <property type="entry name" value="PDEFORMYLASE"/>
</dbReference>
<evidence type="ECO:0000256" key="5">
    <source>
        <dbReference type="HAMAP-Rule" id="MF_00163"/>
    </source>
</evidence>
<dbReference type="InterPro" id="IPR023635">
    <property type="entry name" value="Peptide_deformylase"/>
</dbReference>
<comment type="function">
    <text evidence="5">Removes the formyl group from the N-terminal Met of newly synthesized proteins. Requires at least a dipeptide for an efficient rate of reaction. N-terminal L-methionine is a prerequisite for activity but the enzyme has broad specificity at other positions.</text>
</comment>
<keyword evidence="3 5" id="KW-0378">Hydrolase</keyword>
<feature type="binding site" evidence="5">
    <location>
        <position position="100"/>
    </location>
    <ligand>
        <name>Fe cation</name>
        <dbReference type="ChEBI" id="CHEBI:24875"/>
    </ligand>
</feature>
<keyword evidence="2 5" id="KW-0479">Metal-binding</keyword>
<evidence type="ECO:0000313" key="6">
    <source>
        <dbReference type="EMBL" id="CAI9120651.1"/>
    </source>
</evidence>
<dbReference type="CDD" id="cd00487">
    <property type="entry name" value="Pep_deformylase"/>
    <property type="match status" value="1"/>
</dbReference>
<dbReference type="PANTHER" id="PTHR10458:SF22">
    <property type="entry name" value="PEPTIDE DEFORMYLASE"/>
    <property type="match status" value="1"/>
</dbReference>
<dbReference type="Proteomes" id="UP001176960">
    <property type="component" value="Unassembled WGS sequence"/>
</dbReference>
<dbReference type="PIRSF" id="PIRSF004749">
    <property type="entry name" value="Pep_def"/>
    <property type="match status" value="1"/>
</dbReference>
<protein>
    <recommendedName>
        <fullName evidence="5">Peptide deformylase</fullName>
        <shortName evidence="5">PDF</shortName>
        <ecNumber evidence="5">3.5.1.88</ecNumber>
    </recommendedName>
    <alternativeName>
        <fullName evidence="5">Polypeptide deformylase</fullName>
    </alternativeName>
</protein>
<keyword evidence="5" id="KW-0408">Iron</keyword>
<evidence type="ECO:0000256" key="2">
    <source>
        <dbReference type="ARBA" id="ARBA00022723"/>
    </source>
</evidence>
<reference evidence="6" key="1">
    <citation type="submission" date="2023-03" db="EMBL/GenBank/DDBJ databases">
        <authorList>
            <person name="Cleenwerck I."/>
        </authorList>
    </citation>
    <scope>NUCLEOTIDE SEQUENCE</scope>
    <source>
        <strain evidence="6">LMG 32879</strain>
    </source>
</reference>
<comment type="cofactor">
    <cofactor evidence="5">
        <name>Fe(2+)</name>
        <dbReference type="ChEBI" id="CHEBI:29033"/>
    </cofactor>
    <text evidence="5">Binds 1 Fe(2+) ion.</text>
</comment>
<dbReference type="PANTHER" id="PTHR10458">
    <property type="entry name" value="PEPTIDE DEFORMYLASE"/>
    <property type="match status" value="1"/>
</dbReference>
<name>A0AA35UNE9_9PROT</name>
<dbReference type="AlphaFoldDB" id="A0AA35UNE9"/>
<comment type="caution">
    <text evidence="6">The sequence shown here is derived from an EMBL/GenBank/DDBJ whole genome shotgun (WGS) entry which is preliminary data.</text>
</comment>
<organism evidence="6 7">
    <name type="scientific">Brytella acorum</name>
    <dbReference type="NCBI Taxonomy" id="2959299"/>
    <lineage>
        <taxon>Bacteria</taxon>
        <taxon>Pseudomonadati</taxon>
        <taxon>Pseudomonadota</taxon>
        <taxon>Alphaproteobacteria</taxon>
        <taxon>Acetobacterales</taxon>
        <taxon>Acetobacteraceae</taxon>
        <taxon>Brytella</taxon>
    </lineage>
</organism>
<dbReference type="GO" id="GO:0042586">
    <property type="term" value="F:peptide deformylase activity"/>
    <property type="evidence" value="ECO:0007669"/>
    <property type="project" value="UniProtKB-UniRule"/>
</dbReference>
<dbReference type="InterPro" id="IPR036821">
    <property type="entry name" value="Peptide_deformylase_sf"/>
</dbReference>
<dbReference type="GO" id="GO:0046872">
    <property type="term" value="F:metal ion binding"/>
    <property type="evidence" value="ECO:0007669"/>
    <property type="project" value="UniProtKB-KW"/>
</dbReference>
<feature type="active site" evidence="5">
    <location>
        <position position="143"/>
    </location>
</feature>
<dbReference type="Gene3D" id="3.90.45.10">
    <property type="entry name" value="Peptide deformylase"/>
    <property type="match status" value="1"/>
</dbReference>
<feature type="binding site" evidence="5">
    <location>
        <position position="146"/>
    </location>
    <ligand>
        <name>Fe cation</name>
        <dbReference type="ChEBI" id="CHEBI:24875"/>
    </ligand>
</feature>
<dbReference type="Pfam" id="PF01327">
    <property type="entry name" value="Pep_deformylase"/>
    <property type="match status" value="1"/>
</dbReference>
<accession>A0AA35UNE9</accession>
<evidence type="ECO:0000313" key="7">
    <source>
        <dbReference type="Proteomes" id="UP001176960"/>
    </source>
</evidence>
<gene>
    <name evidence="5 6" type="primary">def</name>
    <name evidence="6" type="ORF">LMG32879_001488</name>
</gene>
<dbReference type="EMBL" id="CATKSH010000007">
    <property type="protein sequence ID" value="CAI9120651.1"/>
    <property type="molecule type" value="Genomic_DNA"/>
</dbReference>
<dbReference type="NCBIfam" id="NF001159">
    <property type="entry name" value="PRK00150.1-3"/>
    <property type="match status" value="1"/>
</dbReference>
<dbReference type="SUPFAM" id="SSF56420">
    <property type="entry name" value="Peptide deformylase"/>
    <property type="match status" value="1"/>
</dbReference>
<comment type="catalytic activity">
    <reaction evidence="5">
        <text>N-terminal N-formyl-L-methionyl-[peptide] + H2O = N-terminal L-methionyl-[peptide] + formate</text>
        <dbReference type="Rhea" id="RHEA:24420"/>
        <dbReference type="Rhea" id="RHEA-COMP:10639"/>
        <dbReference type="Rhea" id="RHEA-COMP:10640"/>
        <dbReference type="ChEBI" id="CHEBI:15377"/>
        <dbReference type="ChEBI" id="CHEBI:15740"/>
        <dbReference type="ChEBI" id="CHEBI:49298"/>
        <dbReference type="ChEBI" id="CHEBI:64731"/>
        <dbReference type="EC" id="3.5.1.88"/>
    </reaction>
</comment>
<evidence type="ECO:0000256" key="3">
    <source>
        <dbReference type="ARBA" id="ARBA00022801"/>
    </source>
</evidence>
<proteinExistence type="inferred from homology"/>
<keyword evidence="4 5" id="KW-0648">Protein biosynthesis</keyword>
<dbReference type="EC" id="3.5.1.88" evidence="5"/>
<comment type="similarity">
    <text evidence="1 5">Belongs to the polypeptide deformylase family.</text>
</comment>
<dbReference type="FunFam" id="3.90.45.10:FF:000003">
    <property type="entry name" value="Peptide deformylase"/>
    <property type="match status" value="1"/>
</dbReference>
<dbReference type="HAMAP" id="MF_00163">
    <property type="entry name" value="Pep_deformylase"/>
    <property type="match status" value="1"/>
</dbReference>
<evidence type="ECO:0000256" key="4">
    <source>
        <dbReference type="ARBA" id="ARBA00022917"/>
    </source>
</evidence>
<sequence>MALLKIAHMGHPVLLQPAGPVADVDAPEIRALIADMIETMLDASGAGLAAPQIYRSLRTFVYHVPASRAGDGEEALSPRALINPEISPIGQETMACVEGCLSLPGLRGTVPRHAQVRFGGWNEKGERVDGEAHGFHANVLQHEYDHLDGILYPMRMNDFTTFGYAEEFSRVAAHS</sequence>
<dbReference type="NCBIfam" id="TIGR00079">
    <property type="entry name" value="pept_deformyl"/>
    <property type="match status" value="1"/>
</dbReference>
<evidence type="ECO:0000256" key="1">
    <source>
        <dbReference type="ARBA" id="ARBA00010759"/>
    </source>
</evidence>
<feature type="binding site" evidence="5">
    <location>
        <position position="142"/>
    </location>
    <ligand>
        <name>Fe cation</name>
        <dbReference type="ChEBI" id="CHEBI:24875"/>
    </ligand>
</feature>
<dbReference type="GO" id="GO:0006412">
    <property type="term" value="P:translation"/>
    <property type="evidence" value="ECO:0007669"/>
    <property type="project" value="UniProtKB-UniRule"/>
</dbReference>
<keyword evidence="7" id="KW-1185">Reference proteome</keyword>
<dbReference type="RefSeq" id="WP_289841327.1">
    <property type="nucleotide sequence ID" value="NZ_CATKSH010000007.1"/>
</dbReference>